<dbReference type="PANTHER" id="PTHR32494">
    <property type="entry name" value="ALLANTOATE DEIMINASE-RELATED"/>
    <property type="match status" value="1"/>
</dbReference>
<dbReference type="Pfam" id="PF01546">
    <property type="entry name" value="Peptidase_M20"/>
    <property type="match status" value="1"/>
</dbReference>
<dbReference type="Gene3D" id="3.40.630.10">
    <property type="entry name" value="Zn peptidases"/>
    <property type="match status" value="1"/>
</dbReference>
<dbReference type="PANTHER" id="PTHR32494:SF5">
    <property type="entry name" value="ALLANTOATE AMIDOHYDROLASE"/>
    <property type="match status" value="1"/>
</dbReference>
<dbReference type="SUPFAM" id="SSF53187">
    <property type="entry name" value="Zn-dependent exopeptidases"/>
    <property type="match status" value="1"/>
</dbReference>
<evidence type="ECO:0000256" key="2">
    <source>
        <dbReference type="ARBA" id="ARBA00022801"/>
    </source>
</evidence>
<comment type="caution">
    <text evidence="3">The sequence shown here is derived from an EMBL/GenBank/DDBJ whole genome shotgun (WGS) entry which is preliminary data.</text>
</comment>
<dbReference type="Proteomes" id="UP000696413">
    <property type="component" value="Unassembled WGS sequence"/>
</dbReference>
<sequence length="419" mass="45265">MSAHAFLADFHHVATFGATENNGVDRQAATPEDKLSRDWFAAFAAHRGWELRVDGIGNMFALVEFVPGAPYILIGSHLDSQPLGGRFDGAYGVIAALHAAERVEQRIKGGTGTDTGEVRYNLAVVNWFNEEGGRFAPSIMGSSVFAGLMDEDEMLSVRDLSGVSVAEALAEIGYRGSDPRPEVAGYAEIHIEQGRILEREGIALGAVDYSWYTQKLDIEVLGEQSHTGATAMADRRDALVAASKVVLLVHDVVGQFEDEAIVSSVGRFTVEPNSPIVVPRRVHLVADLRSASPDIVVAARSSLLADIAKIAEEHDIRINVRDFDIRDIQRFPQAGIELTQKVAADLGLSVRPIRTMAGHDSVPMNRIVPTVMMFIPSVDGVSHCEREFSTDDDMVAGVDALTGVAWEMVHGALAPETVA</sequence>
<evidence type="ECO:0000313" key="4">
    <source>
        <dbReference type="Proteomes" id="UP000696413"/>
    </source>
</evidence>
<dbReference type="SUPFAM" id="SSF55031">
    <property type="entry name" value="Bacterial exopeptidase dimerisation domain"/>
    <property type="match status" value="1"/>
</dbReference>
<name>A0ABS6HRY9_MYCGD</name>
<evidence type="ECO:0000313" key="3">
    <source>
        <dbReference type="EMBL" id="MBU8825345.1"/>
    </source>
</evidence>
<protein>
    <submittedName>
        <fullName evidence="3">M20 family metallo-hydrolase</fullName>
    </submittedName>
</protein>
<dbReference type="NCBIfam" id="TIGR01879">
    <property type="entry name" value="hydantase"/>
    <property type="match status" value="1"/>
</dbReference>
<dbReference type="InterPro" id="IPR002933">
    <property type="entry name" value="Peptidase_M20"/>
</dbReference>
<comment type="similarity">
    <text evidence="1">Belongs to the peptidase M20 family.</text>
</comment>
<dbReference type="InterPro" id="IPR010158">
    <property type="entry name" value="Amidase_Cbmase"/>
</dbReference>
<evidence type="ECO:0000256" key="1">
    <source>
        <dbReference type="ARBA" id="ARBA00006153"/>
    </source>
</evidence>
<dbReference type="PIRSF" id="PIRSF001235">
    <property type="entry name" value="Amidase_carbamoylase"/>
    <property type="match status" value="1"/>
</dbReference>
<keyword evidence="4" id="KW-1185">Reference proteome</keyword>
<reference evidence="3 4" key="1">
    <citation type="submission" date="2021-05" db="EMBL/GenBank/DDBJ databases">
        <title>Draft Genome Sequences of Clinical Respiratory Isolates of Mycobacterium goodii Recovered in Ireland.</title>
        <authorList>
            <person name="Flanagan P.R."/>
            <person name="Mok S."/>
            <person name="Roycroft E."/>
            <person name="Rogers T.R."/>
            <person name="Fitzgibbon M."/>
        </authorList>
    </citation>
    <scope>NUCLEOTIDE SEQUENCE [LARGE SCALE GENOMIC DNA]</scope>
    <source>
        <strain evidence="3 4">14IE55</strain>
    </source>
</reference>
<dbReference type="CDD" id="cd03884">
    <property type="entry name" value="M20_bAS"/>
    <property type="match status" value="1"/>
</dbReference>
<dbReference type="NCBIfam" id="NF006772">
    <property type="entry name" value="PRK09290.2-1"/>
    <property type="match status" value="1"/>
</dbReference>
<proteinExistence type="inferred from homology"/>
<dbReference type="InterPro" id="IPR036264">
    <property type="entry name" value="Bact_exopeptidase_dim_dom"/>
</dbReference>
<dbReference type="Gene3D" id="3.30.70.360">
    <property type="match status" value="1"/>
</dbReference>
<gene>
    <name evidence="3" type="ORF">KL859_21035</name>
</gene>
<keyword evidence="2" id="KW-0378">Hydrolase</keyword>
<dbReference type="EMBL" id="JAHBOM010000016">
    <property type="protein sequence ID" value="MBU8825345.1"/>
    <property type="molecule type" value="Genomic_DNA"/>
</dbReference>
<organism evidence="3 4">
    <name type="scientific">Mycolicibacterium goodii</name>
    <name type="common">Mycobacterium goodii</name>
    <dbReference type="NCBI Taxonomy" id="134601"/>
    <lineage>
        <taxon>Bacteria</taxon>
        <taxon>Bacillati</taxon>
        <taxon>Actinomycetota</taxon>
        <taxon>Actinomycetes</taxon>
        <taxon>Mycobacteriales</taxon>
        <taxon>Mycobacteriaceae</taxon>
        <taxon>Mycolicibacterium</taxon>
    </lineage>
</organism>
<accession>A0ABS6HRY9</accession>
<dbReference type="RefSeq" id="WP_214313467.1">
    <property type="nucleotide sequence ID" value="NZ_JAHBOJ010000032.1"/>
</dbReference>